<dbReference type="Gene3D" id="3.90.226.10">
    <property type="entry name" value="2-enoyl-CoA Hydratase, Chain A, domain 1"/>
    <property type="match status" value="1"/>
</dbReference>
<evidence type="ECO:0000256" key="7">
    <source>
        <dbReference type="SAM" id="Phobius"/>
    </source>
</evidence>
<dbReference type="PANTHER" id="PTHR10381:SF15">
    <property type="entry name" value="CHLOROPLASTIC ATP-DEPENDENT CLP PROTEASE PROTEOLYTIC SUBUNIT 1"/>
    <property type="match status" value="1"/>
</dbReference>
<feature type="transmembrane region" description="Helical" evidence="7">
    <location>
        <begin position="91"/>
        <end position="113"/>
    </location>
</feature>
<dbReference type="GO" id="GO:0004252">
    <property type="term" value="F:serine-type endopeptidase activity"/>
    <property type="evidence" value="ECO:0007669"/>
    <property type="project" value="InterPro"/>
</dbReference>
<reference evidence="8" key="1">
    <citation type="journal article" date="2018" name="Molecules">
        <title>Authentication of Herbal Medicines Dipsacus asper and Phlomoides umbrosa Using DNA Barcodes, Chloroplast Genome, and Sequence Characterized Amplified Region (SCAR) Marker.</title>
        <authorList>
            <person name="Park I."/>
            <person name="Yang S."/>
            <person name="Kim W.J."/>
            <person name="Noh P."/>
            <person name="Lee H.O."/>
            <person name="Moon B.C."/>
        </authorList>
    </citation>
    <scope>NUCLEOTIDE SEQUENCE</scope>
</reference>
<keyword evidence="2 8" id="KW-0934">Plastid</keyword>
<name>A0A385JPX7_9DIPS</name>
<proteinExistence type="inferred from homology"/>
<dbReference type="InterPro" id="IPR023562">
    <property type="entry name" value="ClpP/TepA"/>
</dbReference>
<keyword evidence="7" id="KW-1133">Transmembrane helix</keyword>
<dbReference type="InterPro" id="IPR001907">
    <property type="entry name" value="ClpP"/>
</dbReference>
<dbReference type="RefSeq" id="YP_009526789.1">
    <property type="nucleotide sequence ID" value="NC_039668.1"/>
</dbReference>
<evidence type="ECO:0000256" key="1">
    <source>
        <dbReference type="ARBA" id="ARBA00007039"/>
    </source>
</evidence>
<keyword evidence="5" id="KW-0720">Serine protease</keyword>
<sequence>MPIGVPKIAYLITGEEEGTWVDVYNGLYRHRVLFLGQAIEREVANQIIGIIAFLSIDDSSLDHYLFINSPGGSLIGGIGIYDMMQGVKPDVHTFALGVVASMASFILAGGTITKRLAYPHRVMIHQPASSYFQAPTGDFVMEIETVIEVREKITQAYARRTGQHHVIIWCDMERDCFMSATEAKAYGVVDLLTVDQ</sequence>
<keyword evidence="7" id="KW-0812">Transmembrane</keyword>
<dbReference type="GO" id="GO:0006515">
    <property type="term" value="P:protein quality control for misfolded or incompletely synthesized proteins"/>
    <property type="evidence" value="ECO:0007669"/>
    <property type="project" value="TreeGrafter"/>
</dbReference>
<geneLocation type="chloroplast" evidence="8"/>
<keyword evidence="4" id="KW-0378">Hydrolase</keyword>
<keyword evidence="8" id="KW-0150">Chloroplast</keyword>
<dbReference type="CDD" id="cd07017">
    <property type="entry name" value="S14_ClpP_2"/>
    <property type="match status" value="1"/>
</dbReference>
<accession>A0A385JPX7</accession>
<dbReference type="EMBL" id="MH074865">
    <property type="protein sequence ID" value="AXZ62458.1"/>
    <property type="molecule type" value="Genomic_DNA"/>
</dbReference>
<comment type="similarity">
    <text evidence="1 6">Belongs to the peptidase S14 family.</text>
</comment>
<dbReference type="Pfam" id="PF00574">
    <property type="entry name" value="CLP_protease"/>
    <property type="match status" value="1"/>
</dbReference>
<organism evidence="8">
    <name type="scientific">Dipsacus japonicus</name>
    <dbReference type="NCBI Taxonomy" id="398306"/>
    <lineage>
        <taxon>Eukaryota</taxon>
        <taxon>Viridiplantae</taxon>
        <taxon>Streptophyta</taxon>
        <taxon>Embryophyta</taxon>
        <taxon>Tracheophyta</taxon>
        <taxon>Spermatophyta</taxon>
        <taxon>Magnoliopsida</taxon>
        <taxon>eudicotyledons</taxon>
        <taxon>Gunneridae</taxon>
        <taxon>Pentapetalae</taxon>
        <taxon>asterids</taxon>
        <taxon>campanulids</taxon>
        <taxon>Dipsacales</taxon>
        <taxon>Caprifoliaceae</taxon>
        <taxon>Dipsacus</taxon>
    </lineage>
</organism>
<dbReference type="GO" id="GO:0004176">
    <property type="term" value="F:ATP-dependent peptidase activity"/>
    <property type="evidence" value="ECO:0007669"/>
    <property type="project" value="InterPro"/>
</dbReference>
<keyword evidence="3" id="KW-0645">Protease</keyword>
<evidence type="ECO:0000256" key="6">
    <source>
        <dbReference type="RuleBase" id="RU003567"/>
    </source>
</evidence>
<protein>
    <recommendedName>
        <fullName evidence="6">ATP-dependent Clp protease proteolytic subunit</fullName>
    </recommendedName>
</protein>
<dbReference type="InterPro" id="IPR029045">
    <property type="entry name" value="ClpP/crotonase-like_dom_sf"/>
</dbReference>
<gene>
    <name evidence="8" type="primary">clpP</name>
</gene>
<keyword evidence="7" id="KW-0472">Membrane</keyword>
<dbReference type="GeneID" id="38346061"/>
<evidence type="ECO:0000256" key="3">
    <source>
        <dbReference type="ARBA" id="ARBA00022670"/>
    </source>
</evidence>
<dbReference type="PRINTS" id="PR00127">
    <property type="entry name" value="CLPPROTEASEP"/>
</dbReference>
<dbReference type="GO" id="GO:0009368">
    <property type="term" value="C:endopeptidase Clp complex"/>
    <property type="evidence" value="ECO:0007669"/>
    <property type="project" value="TreeGrafter"/>
</dbReference>
<dbReference type="GO" id="GO:0009532">
    <property type="term" value="C:plastid stroma"/>
    <property type="evidence" value="ECO:0007669"/>
    <property type="project" value="UniProtKB-ARBA"/>
</dbReference>
<evidence type="ECO:0000313" key="8">
    <source>
        <dbReference type="EMBL" id="AXZ62458.1"/>
    </source>
</evidence>
<evidence type="ECO:0000256" key="4">
    <source>
        <dbReference type="ARBA" id="ARBA00022801"/>
    </source>
</evidence>
<dbReference type="PANTHER" id="PTHR10381">
    <property type="entry name" value="ATP-DEPENDENT CLP PROTEASE PROTEOLYTIC SUBUNIT"/>
    <property type="match status" value="1"/>
</dbReference>
<evidence type="ECO:0000256" key="5">
    <source>
        <dbReference type="ARBA" id="ARBA00022825"/>
    </source>
</evidence>
<evidence type="ECO:0000256" key="2">
    <source>
        <dbReference type="ARBA" id="ARBA00022640"/>
    </source>
</evidence>
<dbReference type="SUPFAM" id="SSF52096">
    <property type="entry name" value="ClpP/crotonase"/>
    <property type="match status" value="1"/>
</dbReference>
<dbReference type="GO" id="GO:0051117">
    <property type="term" value="F:ATPase binding"/>
    <property type="evidence" value="ECO:0007669"/>
    <property type="project" value="TreeGrafter"/>
</dbReference>
<dbReference type="AlphaFoldDB" id="A0A385JPX7"/>